<gene>
    <name evidence="1" type="ORF">NPIL_391771</name>
</gene>
<accession>A0A8X6QQW3</accession>
<protein>
    <submittedName>
        <fullName evidence="1">Uncharacterized protein</fullName>
    </submittedName>
</protein>
<dbReference type="Proteomes" id="UP000887013">
    <property type="component" value="Unassembled WGS sequence"/>
</dbReference>
<comment type="caution">
    <text evidence="1">The sequence shown here is derived from an EMBL/GenBank/DDBJ whole genome shotgun (WGS) entry which is preliminary data.</text>
</comment>
<evidence type="ECO:0000313" key="1">
    <source>
        <dbReference type="EMBL" id="GFU39970.1"/>
    </source>
</evidence>
<dbReference type="EMBL" id="BMAW01084724">
    <property type="protein sequence ID" value="GFU39970.1"/>
    <property type="molecule type" value="Genomic_DNA"/>
</dbReference>
<keyword evidence="2" id="KW-1185">Reference proteome</keyword>
<sequence>MFWMVWTLKSRLEYTSACLHNKITSNNWVECQFIRALHPYHLLRYQLLQAEDYPRPCCICIVVSSEKCAAGFQFSSSVLFSDI</sequence>
<name>A0A8X6QQW3_NEPPI</name>
<reference evidence="1" key="1">
    <citation type="submission" date="2020-08" db="EMBL/GenBank/DDBJ databases">
        <title>Multicomponent nature underlies the extraordinary mechanical properties of spider dragline silk.</title>
        <authorList>
            <person name="Kono N."/>
            <person name="Nakamura H."/>
            <person name="Mori M."/>
            <person name="Yoshida Y."/>
            <person name="Ohtoshi R."/>
            <person name="Malay A.D."/>
            <person name="Moran D.A.P."/>
            <person name="Tomita M."/>
            <person name="Numata K."/>
            <person name="Arakawa K."/>
        </authorList>
    </citation>
    <scope>NUCLEOTIDE SEQUENCE</scope>
</reference>
<organism evidence="1 2">
    <name type="scientific">Nephila pilipes</name>
    <name type="common">Giant wood spider</name>
    <name type="synonym">Nephila maculata</name>
    <dbReference type="NCBI Taxonomy" id="299642"/>
    <lineage>
        <taxon>Eukaryota</taxon>
        <taxon>Metazoa</taxon>
        <taxon>Ecdysozoa</taxon>
        <taxon>Arthropoda</taxon>
        <taxon>Chelicerata</taxon>
        <taxon>Arachnida</taxon>
        <taxon>Araneae</taxon>
        <taxon>Araneomorphae</taxon>
        <taxon>Entelegynae</taxon>
        <taxon>Araneoidea</taxon>
        <taxon>Nephilidae</taxon>
        <taxon>Nephila</taxon>
    </lineage>
</organism>
<proteinExistence type="predicted"/>
<evidence type="ECO:0000313" key="2">
    <source>
        <dbReference type="Proteomes" id="UP000887013"/>
    </source>
</evidence>
<dbReference type="AlphaFoldDB" id="A0A8X6QQW3"/>